<dbReference type="GO" id="GO:0008168">
    <property type="term" value="F:methyltransferase activity"/>
    <property type="evidence" value="ECO:0007669"/>
    <property type="project" value="UniProtKB-KW"/>
</dbReference>
<gene>
    <name evidence="2" type="ORF">BN2458_PEG1047</name>
</gene>
<reference evidence="3" key="1">
    <citation type="submission" date="2015-11" db="EMBL/GenBank/DDBJ databases">
        <authorList>
            <person name="Anvar S.Y."/>
        </authorList>
    </citation>
    <scope>NUCLEOTIDE SEQUENCE [LARGE SCALE GENOMIC DNA]</scope>
</reference>
<feature type="domain" description="Methyltransferase FkbM" evidence="1">
    <location>
        <begin position="160"/>
        <end position="316"/>
    </location>
</feature>
<proteinExistence type="predicted"/>
<dbReference type="PANTHER" id="PTHR34203:SF15">
    <property type="entry name" value="SLL1173 PROTEIN"/>
    <property type="match status" value="1"/>
</dbReference>
<dbReference type="InterPro" id="IPR052514">
    <property type="entry name" value="SAM-dependent_MTase"/>
</dbReference>
<dbReference type="EMBL" id="LN907858">
    <property type="protein sequence ID" value="CUU39932.1"/>
    <property type="molecule type" value="Genomic_DNA"/>
</dbReference>
<dbReference type="SUPFAM" id="SSF53335">
    <property type="entry name" value="S-adenosyl-L-methionine-dependent methyltransferases"/>
    <property type="match status" value="1"/>
</dbReference>
<dbReference type="Pfam" id="PF05050">
    <property type="entry name" value="Methyltransf_21"/>
    <property type="match status" value="1"/>
</dbReference>
<keyword evidence="2" id="KW-0489">Methyltransferase</keyword>
<dbReference type="NCBIfam" id="TIGR01444">
    <property type="entry name" value="fkbM_fam"/>
    <property type="match status" value="1"/>
</dbReference>
<name>A0A0S4PVB9_9HELI</name>
<dbReference type="PANTHER" id="PTHR34203">
    <property type="entry name" value="METHYLTRANSFERASE, FKBM FAMILY PROTEIN"/>
    <property type="match status" value="1"/>
</dbReference>
<dbReference type="PATRIC" id="fig|76936.10.peg.1022"/>
<evidence type="ECO:0000259" key="1">
    <source>
        <dbReference type="Pfam" id="PF05050"/>
    </source>
</evidence>
<dbReference type="Gene3D" id="3.40.50.150">
    <property type="entry name" value="Vaccinia Virus protein VP39"/>
    <property type="match status" value="1"/>
</dbReference>
<dbReference type="Proteomes" id="UP000064525">
    <property type="component" value="Chromosome I"/>
</dbReference>
<dbReference type="InterPro" id="IPR006342">
    <property type="entry name" value="FkbM_mtfrase"/>
</dbReference>
<keyword evidence="2" id="KW-0808">Transferase</keyword>
<evidence type="ECO:0000313" key="2">
    <source>
        <dbReference type="EMBL" id="CUU39932.1"/>
    </source>
</evidence>
<accession>A0A0S4PVB9</accession>
<dbReference type="InterPro" id="IPR029063">
    <property type="entry name" value="SAM-dependent_MTases_sf"/>
</dbReference>
<protein>
    <submittedName>
        <fullName evidence="2">Methyltransferase, anthrose biosynthesis</fullName>
    </submittedName>
</protein>
<dbReference type="AlphaFoldDB" id="A0A0S4PVB9"/>
<dbReference type="KEGG" id="hty:BN2458_PEG1047"/>
<dbReference type="GO" id="GO:0032259">
    <property type="term" value="P:methylation"/>
    <property type="evidence" value="ECO:0007669"/>
    <property type="project" value="UniProtKB-KW"/>
</dbReference>
<sequence length="339" mass="39062">MLIMLRGRIILDYTLRICGIKVRKTKNYKKLLRFHHIYLNLWFQDSIPTLKETSSTERIIHLTQGLDKESTDLIYRIISRTLEADAHPLKLYFALSKKEVEALDSLQNDFFPNIFHIAPNLYCWNGYFLPKRHGIEVFWYRHGLDKLKNLDSLKDKDIIDVGGYIGDSALILQEYTHNKVHSFEATTQNYELMLETIAINKAARIVPVKKALGSAPSKMTISVNGGSSSFNPSPHANDKDENEEVEIITLDSYVAEHKIQVGFIKVDIEGFEMEFLKGAKETICTQKPTMLIYSIYHSLNDFFEIKPLIESWNLGYTFSIHKPIDYTISVETGLFCEIL</sequence>
<organism evidence="2 3">
    <name type="scientific">Helicobacter typhlonius</name>
    <dbReference type="NCBI Taxonomy" id="76936"/>
    <lineage>
        <taxon>Bacteria</taxon>
        <taxon>Pseudomonadati</taxon>
        <taxon>Campylobacterota</taxon>
        <taxon>Epsilonproteobacteria</taxon>
        <taxon>Campylobacterales</taxon>
        <taxon>Helicobacteraceae</taxon>
        <taxon>Helicobacter</taxon>
    </lineage>
</organism>
<evidence type="ECO:0000313" key="3">
    <source>
        <dbReference type="Proteomes" id="UP000064525"/>
    </source>
</evidence>